<keyword evidence="1" id="KW-1185">Reference proteome</keyword>
<dbReference type="AlphaFoldDB" id="A0A1I7VUQ1"/>
<proteinExistence type="predicted"/>
<sequence>MLIYLGKHLPEEISSLRSCQTVQTEQTELLDLPVPGNSEERIEPLGLSVQGGSGSLLQSIVGTSRGILHVGYREELEVPWSISGTTLMWMMCFLIELMKLEKTVTQNQIFTDEIEKKPTQSTINRQFRSGGQFKNETSALTVVKATR</sequence>
<reference evidence="1" key="1">
    <citation type="submission" date="2012-04" db="EMBL/GenBank/DDBJ databases">
        <title>The Genome Sequence of Loa loa.</title>
        <authorList>
            <consortium name="The Broad Institute Genome Sequencing Platform"/>
            <consortium name="Broad Institute Genome Sequencing Center for Infectious Disease"/>
            <person name="Nutman T.B."/>
            <person name="Fink D.L."/>
            <person name="Russ C."/>
            <person name="Young S."/>
            <person name="Zeng Q."/>
            <person name="Gargeya S."/>
            <person name="Alvarado L."/>
            <person name="Berlin A."/>
            <person name="Chapman S.B."/>
            <person name="Chen Z."/>
            <person name="Freedman E."/>
            <person name="Gellesch M."/>
            <person name="Goldberg J."/>
            <person name="Griggs A."/>
            <person name="Gujja S."/>
            <person name="Heilman E.R."/>
            <person name="Heiman D."/>
            <person name="Howarth C."/>
            <person name="Mehta T."/>
            <person name="Neiman D."/>
            <person name="Pearson M."/>
            <person name="Roberts A."/>
            <person name="Saif S."/>
            <person name="Shea T."/>
            <person name="Shenoy N."/>
            <person name="Sisk P."/>
            <person name="Stolte C."/>
            <person name="Sykes S."/>
            <person name="White J."/>
            <person name="Yandava C."/>
            <person name="Haas B."/>
            <person name="Henn M.R."/>
            <person name="Nusbaum C."/>
            <person name="Birren B."/>
        </authorList>
    </citation>
    <scope>NUCLEOTIDE SEQUENCE [LARGE SCALE GENOMIC DNA]</scope>
</reference>
<reference evidence="2" key="2">
    <citation type="submission" date="2016-11" db="UniProtKB">
        <authorList>
            <consortium name="WormBaseParasite"/>
        </authorList>
    </citation>
    <scope>IDENTIFICATION</scope>
</reference>
<evidence type="ECO:0000313" key="1">
    <source>
        <dbReference type="Proteomes" id="UP000095285"/>
    </source>
</evidence>
<name>A0A1I7VUQ1_LOALO</name>
<protein>
    <submittedName>
        <fullName evidence="2">Uncharacterized protein</fullName>
    </submittedName>
</protein>
<accession>A0A1I7VUQ1</accession>
<organism evidence="1 2">
    <name type="scientific">Loa loa</name>
    <name type="common">Eye worm</name>
    <name type="synonym">Filaria loa</name>
    <dbReference type="NCBI Taxonomy" id="7209"/>
    <lineage>
        <taxon>Eukaryota</taxon>
        <taxon>Metazoa</taxon>
        <taxon>Ecdysozoa</taxon>
        <taxon>Nematoda</taxon>
        <taxon>Chromadorea</taxon>
        <taxon>Rhabditida</taxon>
        <taxon>Spirurina</taxon>
        <taxon>Spiruromorpha</taxon>
        <taxon>Filarioidea</taxon>
        <taxon>Onchocercidae</taxon>
        <taxon>Loa</taxon>
    </lineage>
</organism>
<evidence type="ECO:0000313" key="2">
    <source>
        <dbReference type="WBParaSite" id="EN70_6488"/>
    </source>
</evidence>
<dbReference type="WBParaSite" id="EN70_6488">
    <property type="protein sequence ID" value="EN70_6488"/>
    <property type="gene ID" value="EN70_6488"/>
</dbReference>
<dbReference type="Proteomes" id="UP000095285">
    <property type="component" value="Unassembled WGS sequence"/>
</dbReference>